<dbReference type="Proteomes" id="UP000718571">
    <property type="component" value="Unassembled WGS sequence"/>
</dbReference>
<sequence length="208" mass="22296">MKAQLSIDFLIAISILIIIAGTLIVFFLPFTTPNYTQIKVDTVCSYISNSISSLAATPSNSSFIYIPLLESYGEGSLNVSISGKGIIVRSKGYASACASIPNSTANESFLTSNLWAYRLPNGDIYTAYFYGGGSSPNTIFSGGGFYPSASIYMVYPNGTATEIASSLTSPFTYNAGSVVATLKPGMYYFYAENTNYPKVKVSFPLFVS</sequence>
<dbReference type="EMBL" id="JADFAR010000012">
    <property type="protein sequence ID" value="MBE5728445.1"/>
    <property type="molecule type" value="Genomic_DNA"/>
</dbReference>
<dbReference type="AlphaFoldDB" id="A0A8T3V0C4"/>
<proteinExistence type="predicted"/>
<name>A0A8T3V0C4_9ARCH</name>
<accession>A0A8T3V0C4</accession>
<comment type="caution">
    <text evidence="2">The sequence shown here is derived from an EMBL/GenBank/DDBJ whole genome shotgun (WGS) entry which is preliminary data.</text>
</comment>
<feature type="transmembrane region" description="Helical" evidence="1">
    <location>
        <begin position="7"/>
        <end position="30"/>
    </location>
</feature>
<keyword evidence="1" id="KW-0472">Membrane</keyword>
<organism evidence="2 3">
    <name type="scientific">Candidatus Acidifodinimicrobium mancum</name>
    <dbReference type="NCBI Taxonomy" id="2898728"/>
    <lineage>
        <taxon>Archaea</taxon>
        <taxon>Candidatus Parvarchaeota</taxon>
        <taxon>Candidatus Acidifodinimicrobiaceae</taxon>
        <taxon>Candidatus Acidifodinimicrobium</taxon>
    </lineage>
</organism>
<keyword evidence="1" id="KW-1133">Transmembrane helix</keyword>
<evidence type="ECO:0000313" key="2">
    <source>
        <dbReference type="EMBL" id="MBE5728445.1"/>
    </source>
</evidence>
<evidence type="ECO:0000256" key="1">
    <source>
        <dbReference type="SAM" id="Phobius"/>
    </source>
</evidence>
<keyword evidence="1" id="KW-0812">Transmembrane</keyword>
<reference evidence="2 3" key="1">
    <citation type="submission" date="2020-09" db="EMBL/GenBank/DDBJ databases">
        <title>Genomic characterization of a novel Parvarchaeota family in acid mine drainage sediments.</title>
        <authorList>
            <person name="Luo Z.-H."/>
        </authorList>
    </citation>
    <scope>NUCLEOTIDE SEQUENCE [LARGE SCALE GENOMIC DNA]</scope>
    <source>
        <strain evidence="2">MAS1_bins.189</strain>
    </source>
</reference>
<protein>
    <submittedName>
        <fullName evidence="2">Uncharacterized protein</fullName>
    </submittedName>
</protein>
<evidence type="ECO:0000313" key="3">
    <source>
        <dbReference type="Proteomes" id="UP000718571"/>
    </source>
</evidence>
<gene>
    <name evidence="2" type="ORF">IHE51_01130</name>
</gene>